<dbReference type="EMBL" id="KV417491">
    <property type="protein sequence ID" value="KZP31005.1"/>
    <property type="molecule type" value="Genomic_DNA"/>
</dbReference>
<evidence type="ECO:0000313" key="2">
    <source>
        <dbReference type="EMBL" id="KZP31005.1"/>
    </source>
</evidence>
<evidence type="ECO:0008006" key="4">
    <source>
        <dbReference type="Google" id="ProtNLM"/>
    </source>
</evidence>
<evidence type="ECO:0000313" key="3">
    <source>
        <dbReference type="Proteomes" id="UP000076532"/>
    </source>
</evidence>
<reference evidence="2 3" key="1">
    <citation type="journal article" date="2016" name="Mol. Biol. Evol.">
        <title>Comparative Genomics of Early-Diverging Mushroom-Forming Fungi Provides Insights into the Origins of Lignocellulose Decay Capabilities.</title>
        <authorList>
            <person name="Nagy L.G."/>
            <person name="Riley R."/>
            <person name="Tritt A."/>
            <person name="Adam C."/>
            <person name="Daum C."/>
            <person name="Floudas D."/>
            <person name="Sun H."/>
            <person name="Yadav J.S."/>
            <person name="Pangilinan J."/>
            <person name="Larsson K.H."/>
            <person name="Matsuura K."/>
            <person name="Barry K."/>
            <person name="Labutti K."/>
            <person name="Kuo R."/>
            <person name="Ohm R.A."/>
            <person name="Bhattacharya S.S."/>
            <person name="Shirouzu T."/>
            <person name="Yoshinaga Y."/>
            <person name="Martin F.M."/>
            <person name="Grigoriev I.V."/>
            <person name="Hibbett D.S."/>
        </authorList>
    </citation>
    <scope>NUCLEOTIDE SEQUENCE [LARGE SCALE GENOMIC DNA]</scope>
    <source>
        <strain evidence="2 3">CBS 109695</strain>
    </source>
</reference>
<proteinExistence type="predicted"/>
<dbReference type="AlphaFoldDB" id="A0A166TUJ8"/>
<gene>
    <name evidence="2" type="ORF">FIBSPDRAFT_945504</name>
</gene>
<keyword evidence="3" id="KW-1185">Reference proteome</keyword>
<accession>A0A166TUJ8</accession>
<sequence length="319" mass="36162">MSSSSFPLSKARKKQKVADTSAYCSPRRPRDKRRTAEVIYSGDTDFLDRLQARLNTFLAPTAFSDPTADDAWMDVDRNEPDSLGAQTIEEPPPPETDHKDFAENSLPTEITKSQCRILPNSADFRLYNKWIAIIPTLVEDYIQYYNTTIGKRAEPCPDEIYRESECGCLADKPKVTTLTCLYHDCEEFSTAYMYYMDSKQPDYRKIKVFSCSCQPLPRKLIRNGLFLAAPSQPNIAVSQAFGTKMHQRTRAAITKRTPALMRAIRTFNKYCAKSSDLHDPSWTIPVPSPLPTHLADLNPPFDLALPSYGVADFGREQHQ</sequence>
<name>A0A166TUJ8_9AGAM</name>
<dbReference type="Proteomes" id="UP000076532">
    <property type="component" value="Unassembled WGS sequence"/>
</dbReference>
<feature type="region of interest" description="Disordered" evidence="1">
    <location>
        <begin position="76"/>
        <end position="101"/>
    </location>
</feature>
<evidence type="ECO:0000256" key="1">
    <source>
        <dbReference type="SAM" id="MobiDB-lite"/>
    </source>
</evidence>
<feature type="region of interest" description="Disordered" evidence="1">
    <location>
        <begin position="1"/>
        <end position="34"/>
    </location>
</feature>
<organism evidence="2 3">
    <name type="scientific">Athelia psychrophila</name>
    <dbReference type="NCBI Taxonomy" id="1759441"/>
    <lineage>
        <taxon>Eukaryota</taxon>
        <taxon>Fungi</taxon>
        <taxon>Dikarya</taxon>
        <taxon>Basidiomycota</taxon>
        <taxon>Agaricomycotina</taxon>
        <taxon>Agaricomycetes</taxon>
        <taxon>Agaricomycetidae</taxon>
        <taxon>Atheliales</taxon>
        <taxon>Atheliaceae</taxon>
        <taxon>Athelia</taxon>
    </lineage>
</organism>
<dbReference type="OrthoDB" id="2691413at2759"/>
<protein>
    <recommendedName>
        <fullName evidence="4">CxC1-like cysteine cluster associated with KDZ transposases domain-containing protein</fullName>
    </recommendedName>
</protein>